<name>A0A1E5G3F7_9FIRM</name>
<dbReference type="FunFam" id="3.40.309.10:FF:000003">
    <property type="entry name" value="Aldehyde dehydrogenase"/>
    <property type="match status" value="1"/>
</dbReference>
<feature type="domain" description="Aldehyde dehydrogenase" evidence="8">
    <location>
        <begin position="21"/>
        <end position="447"/>
    </location>
</feature>
<evidence type="ECO:0000256" key="6">
    <source>
        <dbReference type="PROSITE-ProRule" id="PRU10007"/>
    </source>
</evidence>
<dbReference type="OrthoDB" id="9762913at2"/>
<dbReference type="SUPFAM" id="SSF53720">
    <property type="entry name" value="ALDH-like"/>
    <property type="match status" value="1"/>
</dbReference>
<evidence type="ECO:0000313" key="9">
    <source>
        <dbReference type="EMBL" id="OEF97514.1"/>
    </source>
</evidence>
<evidence type="ECO:0000256" key="7">
    <source>
        <dbReference type="RuleBase" id="RU003345"/>
    </source>
</evidence>
<dbReference type="PROSITE" id="PS00070">
    <property type="entry name" value="ALDEHYDE_DEHYDR_CYS"/>
    <property type="match status" value="1"/>
</dbReference>
<reference evidence="9 10" key="1">
    <citation type="submission" date="2016-09" db="EMBL/GenBank/DDBJ databases">
        <title>Draft genome sequence for the type strain of Desulfuribacillus alkaliarsenatis AHT28, an obligately anaerobic, sulfidogenic bacterium isolated from Russian soda lake sediments.</title>
        <authorList>
            <person name="Abin C.A."/>
            <person name="Hollibaugh J.T."/>
        </authorList>
    </citation>
    <scope>NUCLEOTIDE SEQUENCE [LARGE SCALE GENOMIC DNA]</scope>
    <source>
        <strain evidence="9 10">AHT28</strain>
    </source>
</reference>
<dbReference type="InterPro" id="IPR016163">
    <property type="entry name" value="Ald_DH_C"/>
</dbReference>
<feature type="active site" evidence="5">
    <location>
        <position position="244"/>
    </location>
</feature>
<evidence type="ECO:0000256" key="4">
    <source>
        <dbReference type="PIRNR" id="PIRNR036492"/>
    </source>
</evidence>
<sequence>MQPLKELLLEQKRFFASQETKKVSFRISQLKQLKQLIIDYEQEIINALKSDLNKSELDAYTTEIGILLKDISYTIKHLPSWSKPKKVKTPITHFGAKSYIHYEPYGAVLIIAPWNYPFQLAIAPLIGALAAGNCAIIKPSEFTPATSELLAKIINQNFRPEYIHVVEGGKETSQLLLEEKFDYIFFTGSVPVGKKVMEAAAKHLTPVTLELGGKSPCIVHKDAKLEVAAKRVIWGKFLNAGQTCIAPDYLLVHKNIRNELIEQMKRAIVDLYTENPLENSDYTRVVNEHHFNRLLGYLSDGQIDDGQIDDGQVSDGRINRQIAVGGKSNRETLQIEPTLLVDVNWTDPVMDDEIFGPILPIIEYEDISEFIIRIEERPKPLAMYIFSEDKTFQRDIVQRLSFGGGCINDTIYHVASPYLPFGGVGESGVGSYHGEDSFLTFSHRKSILKQTTLFDLPIRYPNYKHALKLVKKFLR</sequence>
<dbReference type="InterPro" id="IPR016161">
    <property type="entry name" value="Ald_DH/histidinol_DH"/>
</dbReference>
<evidence type="ECO:0000256" key="1">
    <source>
        <dbReference type="ARBA" id="ARBA00009986"/>
    </source>
</evidence>
<proteinExistence type="inferred from homology"/>
<evidence type="ECO:0000256" key="2">
    <source>
        <dbReference type="ARBA" id="ARBA00023002"/>
    </source>
</evidence>
<evidence type="ECO:0000256" key="3">
    <source>
        <dbReference type="ARBA" id="ARBA00023027"/>
    </source>
</evidence>
<dbReference type="RefSeq" id="WP_069642912.1">
    <property type="nucleotide sequence ID" value="NZ_MIJE01000011.1"/>
</dbReference>
<dbReference type="PIRSF" id="PIRSF036492">
    <property type="entry name" value="ALDH"/>
    <property type="match status" value="1"/>
</dbReference>
<organism evidence="9 10">
    <name type="scientific">Desulfuribacillus alkaliarsenatis</name>
    <dbReference type="NCBI Taxonomy" id="766136"/>
    <lineage>
        <taxon>Bacteria</taxon>
        <taxon>Bacillati</taxon>
        <taxon>Bacillota</taxon>
        <taxon>Desulfuribacillia</taxon>
        <taxon>Desulfuribacillales</taxon>
        <taxon>Desulfuribacillaceae</taxon>
        <taxon>Desulfuribacillus</taxon>
    </lineage>
</organism>
<evidence type="ECO:0000256" key="5">
    <source>
        <dbReference type="PIRSR" id="PIRSR036492-1"/>
    </source>
</evidence>
<evidence type="ECO:0000313" key="10">
    <source>
        <dbReference type="Proteomes" id="UP000094296"/>
    </source>
</evidence>
<dbReference type="STRING" id="766136.BHF68_04725"/>
<dbReference type="GO" id="GO:0005737">
    <property type="term" value="C:cytoplasm"/>
    <property type="evidence" value="ECO:0007669"/>
    <property type="project" value="TreeGrafter"/>
</dbReference>
<gene>
    <name evidence="9" type="ORF">BHF68_04725</name>
</gene>
<comment type="caution">
    <text evidence="9">The sequence shown here is derived from an EMBL/GenBank/DDBJ whole genome shotgun (WGS) entry which is preliminary data.</text>
</comment>
<dbReference type="Pfam" id="PF00171">
    <property type="entry name" value="Aldedh"/>
    <property type="match status" value="1"/>
</dbReference>
<accession>A0A1E5G3F7</accession>
<protein>
    <recommendedName>
        <fullName evidence="4">Aldehyde dehydrogenase</fullName>
    </recommendedName>
</protein>
<dbReference type="InterPro" id="IPR015590">
    <property type="entry name" value="Aldehyde_DH_dom"/>
</dbReference>
<dbReference type="PANTHER" id="PTHR43570:SF16">
    <property type="entry name" value="ALDEHYDE DEHYDROGENASE TYPE III, ISOFORM Q"/>
    <property type="match status" value="1"/>
</dbReference>
<comment type="similarity">
    <text evidence="1 4 7">Belongs to the aldehyde dehydrogenase family.</text>
</comment>
<keyword evidence="2 4" id="KW-0560">Oxidoreductase</keyword>
<keyword evidence="10" id="KW-1185">Reference proteome</keyword>
<dbReference type="InterPro" id="IPR012394">
    <property type="entry name" value="Aldehyde_DH_NAD(P)"/>
</dbReference>
<dbReference type="Proteomes" id="UP000094296">
    <property type="component" value="Unassembled WGS sequence"/>
</dbReference>
<dbReference type="InterPro" id="IPR016160">
    <property type="entry name" value="Ald_DH_CS_CYS"/>
</dbReference>
<keyword evidence="3" id="KW-0520">NAD</keyword>
<dbReference type="FunFam" id="3.40.605.10:FF:000004">
    <property type="entry name" value="Aldehyde dehydrogenase"/>
    <property type="match status" value="1"/>
</dbReference>
<dbReference type="AlphaFoldDB" id="A0A1E5G3F7"/>
<dbReference type="Gene3D" id="3.40.605.10">
    <property type="entry name" value="Aldehyde Dehydrogenase, Chain A, domain 1"/>
    <property type="match status" value="1"/>
</dbReference>
<feature type="active site" evidence="5 6">
    <location>
        <position position="210"/>
    </location>
</feature>
<dbReference type="Gene3D" id="3.40.309.10">
    <property type="entry name" value="Aldehyde Dehydrogenase, Chain A, domain 2"/>
    <property type="match status" value="1"/>
</dbReference>
<dbReference type="CDD" id="cd07136">
    <property type="entry name" value="ALDH_YwdH-P39616"/>
    <property type="match status" value="1"/>
</dbReference>
<dbReference type="PANTHER" id="PTHR43570">
    <property type="entry name" value="ALDEHYDE DEHYDROGENASE"/>
    <property type="match status" value="1"/>
</dbReference>
<dbReference type="GO" id="GO:0004029">
    <property type="term" value="F:aldehyde dehydrogenase (NAD+) activity"/>
    <property type="evidence" value="ECO:0007669"/>
    <property type="project" value="TreeGrafter"/>
</dbReference>
<dbReference type="InterPro" id="IPR016162">
    <property type="entry name" value="Ald_DH_N"/>
</dbReference>
<dbReference type="PROSITE" id="PS00687">
    <property type="entry name" value="ALDEHYDE_DEHYDR_GLU"/>
    <property type="match status" value="1"/>
</dbReference>
<dbReference type="InterPro" id="IPR029510">
    <property type="entry name" value="Ald_DH_CS_GLU"/>
</dbReference>
<dbReference type="GO" id="GO:0006081">
    <property type="term" value="P:aldehyde metabolic process"/>
    <property type="evidence" value="ECO:0007669"/>
    <property type="project" value="InterPro"/>
</dbReference>
<evidence type="ECO:0000259" key="8">
    <source>
        <dbReference type="Pfam" id="PF00171"/>
    </source>
</evidence>
<dbReference type="EMBL" id="MIJE01000011">
    <property type="protein sequence ID" value="OEF97514.1"/>
    <property type="molecule type" value="Genomic_DNA"/>
</dbReference>